<accession>A0A2G5HB15</accession>
<evidence type="ECO:0000313" key="3">
    <source>
        <dbReference type="Proteomes" id="UP000230605"/>
    </source>
</evidence>
<name>A0A2G5HB15_CERBT</name>
<feature type="region of interest" description="Disordered" evidence="1">
    <location>
        <begin position="195"/>
        <end position="265"/>
    </location>
</feature>
<protein>
    <submittedName>
        <fullName evidence="2">Uncharacterized protein</fullName>
    </submittedName>
</protein>
<dbReference type="Proteomes" id="UP000230605">
    <property type="component" value="Chromosome 5"/>
</dbReference>
<gene>
    <name evidence="2" type="ORF">CB0940_07541</name>
</gene>
<evidence type="ECO:0000256" key="1">
    <source>
        <dbReference type="SAM" id="MobiDB-lite"/>
    </source>
</evidence>
<dbReference type="EMBL" id="LKMD01000108">
    <property type="protein sequence ID" value="PIA89483.1"/>
    <property type="molecule type" value="Genomic_DNA"/>
</dbReference>
<dbReference type="OrthoDB" id="3921182at2759"/>
<dbReference type="AlphaFoldDB" id="A0A2G5HB15"/>
<reference evidence="2 3" key="1">
    <citation type="submission" date="2015-10" db="EMBL/GenBank/DDBJ databases">
        <title>The cercosporin biosynthetic gene cluster was horizontally transferred to several fungal lineages and shown to be expanded in Cercospora beticola based on microsynteny with recipient genomes.</title>
        <authorList>
            <person name="De Jonge R."/>
            <person name="Ebert M.K."/>
            <person name="Suttle J.C."/>
            <person name="Jurick Ii W.M."/>
            <person name="Secor G.A."/>
            <person name="Thomma B.P."/>
            <person name="Van De Peer Y."/>
            <person name="Bolton M.D."/>
        </authorList>
    </citation>
    <scope>NUCLEOTIDE SEQUENCE [LARGE SCALE GENOMIC DNA]</scope>
    <source>
        <strain evidence="2 3">09-40</strain>
    </source>
</reference>
<proteinExistence type="predicted"/>
<organism evidence="2 3">
    <name type="scientific">Cercospora beticola</name>
    <name type="common">Sugarbeet leaf spot fungus</name>
    <dbReference type="NCBI Taxonomy" id="122368"/>
    <lineage>
        <taxon>Eukaryota</taxon>
        <taxon>Fungi</taxon>
        <taxon>Dikarya</taxon>
        <taxon>Ascomycota</taxon>
        <taxon>Pezizomycotina</taxon>
        <taxon>Dothideomycetes</taxon>
        <taxon>Dothideomycetidae</taxon>
        <taxon>Mycosphaerellales</taxon>
        <taxon>Mycosphaerellaceae</taxon>
        <taxon>Cercospora</taxon>
    </lineage>
</organism>
<sequence>MRGLTSFAESYHSTFLYSDERRPIAISTVTMPARNRPRRPAMYNTPHIRNGGFGVLQVEAVTNRPASIQRRHLAASQLRMRDIEPDELSSSEWVRFLVMESRERERFIADFVRQRRDSSASSSSTPSTDIDREVAYDKAEEARLEAEDARREEQRAMDPTRSPSPPMAGGTSNSRGTTPFVSIWARHIEEIERAESEGTVYTPRRPMHTRRAAGDEEAPPAYNSIIPPGEAPPAYSPTSDDEGSGSGPSRRSRIRRFSSQYLNRF</sequence>
<feature type="region of interest" description="Disordered" evidence="1">
    <location>
        <begin position="113"/>
        <end position="178"/>
    </location>
</feature>
<feature type="compositionally biased region" description="Basic and acidic residues" evidence="1">
    <location>
        <begin position="129"/>
        <end position="158"/>
    </location>
</feature>
<comment type="caution">
    <text evidence="2">The sequence shown here is derived from an EMBL/GenBank/DDBJ whole genome shotgun (WGS) entry which is preliminary data.</text>
</comment>
<feature type="compositionally biased region" description="Low complexity" evidence="1">
    <location>
        <begin position="119"/>
        <end position="128"/>
    </location>
</feature>
<evidence type="ECO:0000313" key="2">
    <source>
        <dbReference type="EMBL" id="PIA89483.1"/>
    </source>
</evidence>